<evidence type="ECO:0000313" key="15">
    <source>
        <dbReference type="Proteomes" id="UP000008561"/>
    </source>
</evidence>
<dbReference type="FunFam" id="3.40.50.300:FF:000011">
    <property type="entry name" value="Putative ABC transporter ATP-binding component"/>
    <property type="match status" value="1"/>
</dbReference>
<comment type="similarity">
    <text evidence="10 11">Belongs to the ABC transporter superfamily. ABCF family. Uup subfamily.</text>
</comment>
<dbReference type="InterPro" id="IPR032524">
    <property type="entry name" value="ABC_tran_C"/>
</dbReference>
<dbReference type="GO" id="GO:0016887">
    <property type="term" value="F:ATP hydrolysis activity"/>
    <property type="evidence" value="ECO:0007669"/>
    <property type="project" value="UniProtKB-UniRule"/>
</dbReference>
<keyword evidence="1 11" id="KW-0963">Cytoplasm</keyword>
<dbReference type="GO" id="GO:0005524">
    <property type="term" value="F:ATP binding"/>
    <property type="evidence" value="ECO:0007669"/>
    <property type="project" value="UniProtKB-UniRule"/>
</dbReference>
<evidence type="ECO:0000256" key="7">
    <source>
        <dbReference type="ARBA" id="ARBA00023125"/>
    </source>
</evidence>
<dbReference type="InterPro" id="IPR051309">
    <property type="entry name" value="ABCF_ATPase"/>
</dbReference>
<accession>A8ZSR8</accession>
<evidence type="ECO:0000256" key="3">
    <source>
        <dbReference type="ARBA" id="ARBA00022741"/>
    </source>
</evidence>
<dbReference type="SMART" id="SM00382">
    <property type="entry name" value="AAA"/>
    <property type="match status" value="2"/>
</dbReference>
<dbReference type="Pfam" id="PF16326">
    <property type="entry name" value="ABC_tran_CTD"/>
    <property type="match status" value="1"/>
</dbReference>
<dbReference type="GO" id="GO:0043022">
    <property type="term" value="F:ribosome binding"/>
    <property type="evidence" value="ECO:0007669"/>
    <property type="project" value="UniProtKB-UniRule"/>
</dbReference>
<dbReference type="OrthoDB" id="9808609at2"/>
<protein>
    <recommendedName>
        <fullName evidence="11">ATP-binding protein Uup</fullName>
        <ecNumber evidence="11">3.6.1.-</ecNumber>
    </recommendedName>
</protein>
<dbReference type="InterPro" id="IPR003439">
    <property type="entry name" value="ABC_transporter-like_ATP-bd"/>
</dbReference>
<dbReference type="eggNOG" id="COG0488">
    <property type="taxonomic scope" value="Bacteria"/>
</dbReference>
<dbReference type="InterPro" id="IPR003593">
    <property type="entry name" value="AAA+_ATPase"/>
</dbReference>
<dbReference type="Gene3D" id="3.40.50.300">
    <property type="entry name" value="P-loop containing nucleotide triphosphate hydrolases"/>
    <property type="match status" value="2"/>
</dbReference>
<dbReference type="Pfam" id="PF12848">
    <property type="entry name" value="ABC_tran_Xtn"/>
    <property type="match status" value="1"/>
</dbReference>
<dbReference type="FunFam" id="3.40.50.300:FF:000309">
    <property type="entry name" value="ABC transporter ATP-binding protein"/>
    <property type="match status" value="1"/>
</dbReference>
<dbReference type="CDD" id="cd03221">
    <property type="entry name" value="ABCF_EF-3"/>
    <property type="match status" value="1"/>
</dbReference>
<feature type="binding site" evidence="11">
    <location>
        <begin position="362"/>
        <end position="369"/>
    </location>
    <ligand>
        <name>ATP</name>
        <dbReference type="ChEBI" id="CHEBI:30616"/>
        <label>2</label>
    </ligand>
</feature>
<keyword evidence="5 11" id="KW-0378">Hydrolase</keyword>
<organism evidence="14 15">
    <name type="scientific">Desulfosudis oleivorans (strain DSM 6200 / JCM 39069 / Hxd3)</name>
    <name type="common">Desulfococcus oleovorans</name>
    <dbReference type="NCBI Taxonomy" id="96561"/>
    <lineage>
        <taxon>Bacteria</taxon>
        <taxon>Pseudomonadati</taxon>
        <taxon>Thermodesulfobacteriota</taxon>
        <taxon>Desulfobacteria</taxon>
        <taxon>Desulfobacterales</taxon>
        <taxon>Desulfosudaceae</taxon>
        <taxon>Desulfosudis</taxon>
    </lineage>
</organism>
<proteinExistence type="inferred from homology"/>
<dbReference type="AlphaFoldDB" id="A8ZSR8"/>
<evidence type="ECO:0000313" key="14">
    <source>
        <dbReference type="EMBL" id="ABW65981.1"/>
    </source>
</evidence>
<dbReference type="InterPro" id="IPR017871">
    <property type="entry name" value="ABC_transporter-like_CS"/>
</dbReference>
<keyword evidence="7 11" id="KW-0238">DNA-binding</keyword>
<feature type="domain" description="ABC transporter" evidence="13">
    <location>
        <begin position="4"/>
        <end position="263"/>
    </location>
</feature>
<evidence type="ECO:0000256" key="6">
    <source>
        <dbReference type="ARBA" id="ARBA00022840"/>
    </source>
</evidence>
<dbReference type="GO" id="GO:0003677">
    <property type="term" value="F:DNA binding"/>
    <property type="evidence" value="ECO:0007669"/>
    <property type="project" value="UniProtKB-UniRule"/>
</dbReference>
<keyword evidence="2 11" id="KW-0677">Repeat</keyword>
<evidence type="ECO:0000256" key="1">
    <source>
        <dbReference type="ARBA" id="ARBA00022490"/>
    </source>
</evidence>
<dbReference type="HOGENOM" id="CLU_000604_36_0_7"/>
<dbReference type="InterPro" id="IPR043686">
    <property type="entry name" value="Uup"/>
</dbReference>
<evidence type="ECO:0000256" key="2">
    <source>
        <dbReference type="ARBA" id="ARBA00022737"/>
    </source>
</evidence>
<evidence type="ECO:0000256" key="11">
    <source>
        <dbReference type="HAMAP-Rule" id="MF_00848"/>
    </source>
</evidence>
<dbReference type="SUPFAM" id="SSF52540">
    <property type="entry name" value="P-loop containing nucleoside triphosphate hydrolases"/>
    <property type="match status" value="2"/>
</dbReference>
<evidence type="ECO:0000256" key="8">
    <source>
        <dbReference type="ARBA" id="ARBA00023204"/>
    </source>
</evidence>
<name>A8ZSR8_DESOH</name>
<feature type="region of interest" description="Disordered" evidence="12">
    <location>
        <begin position="546"/>
        <end position="566"/>
    </location>
</feature>
<keyword evidence="3 11" id="KW-0547">Nucleotide-binding</keyword>
<comment type="subcellular location">
    <subcellularLocation>
        <location evidence="11">Cytoplasm</location>
    </subcellularLocation>
    <text evidence="11">Associates with ribosomes.</text>
</comment>
<comment type="catalytic activity">
    <reaction evidence="9 11">
        <text>ATP + H2O = ADP + phosphate + H(+)</text>
        <dbReference type="Rhea" id="RHEA:13065"/>
        <dbReference type="ChEBI" id="CHEBI:15377"/>
        <dbReference type="ChEBI" id="CHEBI:15378"/>
        <dbReference type="ChEBI" id="CHEBI:30616"/>
        <dbReference type="ChEBI" id="CHEBI:43474"/>
        <dbReference type="ChEBI" id="CHEBI:456216"/>
    </reaction>
</comment>
<dbReference type="EC" id="3.6.1.-" evidence="11"/>
<dbReference type="HAMAP" id="MF_00848">
    <property type="entry name" value="Uup"/>
    <property type="match status" value="1"/>
</dbReference>
<gene>
    <name evidence="11" type="primary">uup</name>
    <name evidence="14" type="ordered locus">Dole_0171</name>
</gene>
<keyword evidence="8 11" id="KW-0234">DNA repair</keyword>
<dbReference type="RefSeq" id="WP_012173600.1">
    <property type="nucleotide sequence ID" value="NC_009943.1"/>
</dbReference>
<dbReference type="GO" id="GO:0006281">
    <property type="term" value="P:DNA repair"/>
    <property type="evidence" value="ECO:0007669"/>
    <property type="project" value="UniProtKB-KW"/>
</dbReference>
<evidence type="ECO:0000259" key="13">
    <source>
        <dbReference type="PROSITE" id="PS50893"/>
    </source>
</evidence>
<feature type="binding site" evidence="11">
    <location>
        <begin position="36"/>
        <end position="43"/>
    </location>
    <ligand>
        <name>ATP</name>
        <dbReference type="ChEBI" id="CHEBI:30616"/>
        <label>1</label>
    </ligand>
</feature>
<reference evidence="14 15" key="1">
    <citation type="submission" date="2007-10" db="EMBL/GenBank/DDBJ databases">
        <title>Complete sequence of Desulfococcus oleovorans Hxd3.</title>
        <authorList>
            <consortium name="US DOE Joint Genome Institute"/>
            <person name="Copeland A."/>
            <person name="Lucas S."/>
            <person name="Lapidus A."/>
            <person name="Barry K."/>
            <person name="Glavina del Rio T."/>
            <person name="Dalin E."/>
            <person name="Tice H."/>
            <person name="Pitluck S."/>
            <person name="Kiss H."/>
            <person name="Brettin T."/>
            <person name="Bruce D."/>
            <person name="Detter J.C."/>
            <person name="Han C."/>
            <person name="Schmutz J."/>
            <person name="Larimer F."/>
            <person name="Land M."/>
            <person name="Hauser L."/>
            <person name="Kyrpides N."/>
            <person name="Kim E."/>
            <person name="Wawrik B."/>
            <person name="Richardson P."/>
        </authorList>
    </citation>
    <scope>NUCLEOTIDE SEQUENCE [LARGE SCALE GENOMIC DNA]</scope>
    <source>
        <strain evidence="15">DSM 6200 / JCM 39069 / Hxd3</strain>
    </source>
</reference>
<dbReference type="PANTHER" id="PTHR42855:SF1">
    <property type="entry name" value="ABC TRANSPORTER DOMAIN-CONTAINING PROTEIN"/>
    <property type="match status" value="1"/>
</dbReference>
<evidence type="ECO:0000256" key="5">
    <source>
        <dbReference type="ARBA" id="ARBA00022801"/>
    </source>
</evidence>
<dbReference type="InterPro" id="IPR032781">
    <property type="entry name" value="ABC_tran_Xtn"/>
</dbReference>
<evidence type="ECO:0000256" key="9">
    <source>
        <dbReference type="ARBA" id="ARBA00049360"/>
    </source>
</evidence>
<evidence type="ECO:0000256" key="10">
    <source>
        <dbReference type="ARBA" id="ARBA00061478"/>
    </source>
</evidence>
<evidence type="ECO:0000256" key="4">
    <source>
        <dbReference type="ARBA" id="ARBA00022763"/>
    </source>
</evidence>
<feature type="domain" description="ABC transporter" evidence="13">
    <location>
        <begin position="330"/>
        <end position="548"/>
    </location>
</feature>
<dbReference type="GO" id="GO:0005737">
    <property type="term" value="C:cytoplasm"/>
    <property type="evidence" value="ECO:0007669"/>
    <property type="project" value="UniProtKB-SubCell"/>
</dbReference>
<dbReference type="InterPro" id="IPR027417">
    <property type="entry name" value="P-loop_NTPase"/>
</dbReference>
<feature type="compositionally biased region" description="Low complexity" evidence="12">
    <location>
        <begin position="548"/>
        <end position="557"/>
    </location>
</feature>
<dbReference type="Proteomes" id="UP000008561">
    <property type="component" value="Chromosome"/>
</dbReference>
<dbReference type="PANTHER" id="PTHR42855">
    <property type="entry name" value="ABC TRANSPORTER ATP-BINDING SUBUNIT"/>
    <property type="match status" value="1"/>
</dbReference>
<dbReference type="STRING" id="96561.Dole_0171"/>
<keyword evidence="6 11" id="KW-0067">ATP-binding</keyword>
<keyword evidence="4 11" id="KW-0227">DNA damage</keyword>
<dbReference type="PROSITE" id="PS00211">
    <property type="entry name" value="ABC_TRANSPORTER_1"/>
    <property type="match status" value="2"/>
</dbReference>
<evidence type="ECO:0000256" key="12">
    <source>
        <dbReference type="SAM" id="MobiDB-lite"/>
    </source>
</evidence>
<sequence>MALISMQDVRWGFGEPYLLDGISFNIEKGERVGLLGRNGVGKSSLFRLLTREILPDSGEIVIGQGIQVAALEQEVAAGRPCPSKMSPEVKETVFEVVARGLGPAGQNLADFYRVCSAMASSHEPRLSDERERLQHALDTGGGWVLQQQIENILSRTDLDPKRPFADLSAGMKRRALFARSLALSPDLLLLDEPTNHMDIDSIVWMESFLLRHVKTLLFITHDRVFLERIATRIMVLDRGRLFSYACDYKTYLQRREAELAAEAEHQRNFDKKLSKEEAWIRQGIKARRTRNEGRVRALQEMRAKVRQRRAKTGQVRLALQEAERTGKLVVQAEGLTYAYDQTPIVQNFSTTILRGDKVGIIGPNGVGKTTLIRLLLGALAPDSGTVRHGTHLEPAYFDQLRTQLDEQKTVVQNISMDNDFIVFNGQKRHVIGYLQDFLFSPERCRTPVHVLSGGERNRLLLAKLFIRPANLLVLDEPTNDLDAETLELLEELLFSYDGTLLLVSHDRSFLNHIVTSTLVFEGNGQVVEYAGGYDDWLAQRPQPVAPEAAVPKQAQPPRQAPPAKPKKLTFAQNRELKELPAMIEALETEQRLLQAAMADPAFYRQAKEEIKARQKRLQEVEDKISACYRRWEELEDLTP</sequence>
<comment type="function">
    <text evidence="11">Probably plays a role in ribosome assembly or function. May be involved in resolution of branched DNA intermediates that result from template switching in postreplication gaps. Binds DNA and has ATPase activity.</text>
</comment>
<dbReference type="PROSITE" id="PS50893">
    <property type="entry name" value="ABC_TRANSPORTER_2"/>
    <property type="match status" value="2"/>
</dbReference>
<dbReference type="KEGG" id="dol:Dole_0171"/>
<dbReference type="Gene3D" id="1.10.287.380">
    <property type="entry name" value="Valyl-tRNA synthetase, C-terminal domain"/>
    <property type="match status" value="1"/>
</dbReference>
<dbReference type="EMBL" id="CP000859">
    <property type="protein sequence ID" value="ABW65981.1"/>
    <property type="molecule type" value="Genomic_DNA"/>
</dbReference>
<dbReference type="InterPro" id="IPR037118">
    <property type="entry name" value="Val-tRNA_synth_C_sf"/>
</dbReference>
<dbReference type="Pfam" id="PF00005">
    <property type="entry name" value="ABC_tran"/>
    <property type="match status" value="2"/>
</dbReference>
<keyword evidence="15" id="KW-1185">Reference proteome</keyword>